<dbReference type="Pfam" id="PF01757">
    <property type="entry name" value="Acyl_transf_3"/>
    <property type="match status" value="1"/>
</dbReference>
<dbReference type="GO" id="GO:0016747">
    <property type="term" value="F:acyltransferase activity, transferring groups other than amino-acyl groups"/>
    <property type="evidence" value="ECO:0007669"/>
    <property type="project" value="InterPro"/>
</dbReference>
<dbReference type="OrthoDB" id="5819582at2759"/>
<evidence type="ECO:0000259" key="3">
    <source>
        <dbReference type="Pfam" id="PF01757"/>
    </source>
</evidence>
<organism evidence="4 5">
    <name type="scientific">Rhizodiscina lignyota</name>
    <dbReference type="NCBI Taxonomy" id="1504668"/>
    <lineage>
        <taxon>Eukaryota</taxon>
        <taxon>Fungi</taxon>
        <taxon>Dikarya</taxon>
        <taxon>Ascomycota</taxon>
        <taxon>Pezizomycotina</taxon>
        <taxon>Dothideomycetes</taxon>
        <taxon>Pleosporomycetidae</taxon>
        <taxon>Aulographales</taxon>
        <taxon>Rhizodiscinaceae</taxon>
        <taxon>Rhizodiscina</taxon>
    </lineage>
</organism>
<feature type="domain" description="Acyltransferase 3" evidence="3">
    <location>
        <begin position="115"/>
        <end position="529"/>
    </location>
</feature>
<evidence type="ECO:0000313" key="4">
    <source>
        <dbReference type="EMBL" id="KAF2096402.1"/>
    </source>
</evidence>
<keyword evidence="4" id="KW-0012">Acyltransferase</keyword>
<proteinExistence type="predicted"/>
<protein>
    <submittedName>
        <fullName evidence="4">Acyltransferase-like protein</fullName>
    </submittedName>
</protein>
<keyword evidence="2" id="KW-0812">Transmembrane</keyword>
<feature type="transmembrane region" description="Helical" evidence="2">
    <location>
        <begin position="121"/>
        <end position="142"/>
    </location>
</feature>
<dbReference type="PANTHER" id="PTHR23028:SF134">
    <property type="entry name" value="PUTATIVE (AFU_ORTHOLOGUE AFUA_4G08520)-RELATED"/>
    <property type="match status" value="1"/>
</dbReference>
<dbReference type="InterPro" id="IPR002656">
    <property type="entry name" value="Acyl_transf_3_dom"/>
</dbReference>
<dbReference type="AlphaFoldDB" id="A0A9P4M6J8"/>
<dbReference type="PANTHER" id="PTHR23028">
    <property type="entry name" value="ACETYLTRANSFERASE"/>
    <property type="match status" value="1"/>
</dbReference>
<gene>
    <name evidence="4" type="ORF">NA57DRAFT_42547</name>
</gene>
<accession>A0A9P4M6J8</accession>
<evidence type="ECO:0000313" key="5">
    <source>
        <dbReference type="Proteomes" id="UP000799772"/>
    </source>
</evidence>
<feature type="transmembrane region" description="Helical" evidence="2">
    <location>
        <begin position="162"/>
        <end position="182"/>
    </location>
</feature>
<dbReference type="Proteomes" id="UP000799772">
    <property type="component" value="Unassembled WGS sequence"/>
</dbReference>
<feature type="transmembrane region" description="Helical" evidence="2">
    <location>
        <begin position="392"/>
        <end position="409"/>
    </location>
</feature>
<name>A0A9P4M6J8_9PEZI</name>
<evidence type="ECO:0000256" key="1">
    <source>
        <dbReference type="SAM" id="MobiDB-lite"/>
    </source>
</evidence>
<feature type="region of interest" description="Disordered" evidence="1">
    <location>
        <begin position="1"/>
        <end position="22"/>
    </location>
</feature>
<keyword evidence="2" id="KW-0472">Membrane</keyword>
<feature type="transmembrane region" description="Helical" evidence="2">
    <location>
        <begin position="211"/>
        <end position="228"/>
    </location>
</feature>
<keyword evidence="2" id="KW-1133">Transmembrane helix</keyword>
<keyword evidence="4" id="KW-0808">Transferase</keyword>
<dbReference type="EMBL" id="ML978129">
    <property type="protein sequence ID" value="KAF2096402.1"/>
    <property type="molecule type" value="Genomic_DNA"/>
</dbReference>
<keyword evidence="5" id="KW-1185">Reference proteome</keyword>
<feature type="transmembrane region" description="Helical" evidence="2">
    <location>
        <begin position="289"/>
        <end position="312"/>
    </location>
</feature>
<comment type="caution">
    <text evidence="4">The sequence shown here is derived from an EMBL/GenBank/DDBJ whole genome shotgun (WGS) entry which is preliminary data.</text>
</comment>
<evidence type="ECO:0000256" key="2">
    <source>
        <dbReference type="SAM" id="Phobius"/>
    </source>
</evidence>
<sequence length="553" mass="63404">MTLHTSSASVPYPPSDSDSLPNDISLEEKLSLLADKTDLVYEKDIESDSFYTLSSPTSTSPPLWLTAKTYFRSVPALSKATHIVRFFIALLPSFVQTRLSGEISKPARLLPTSHLDGMRGLAAFFVFICHLFYNCYTITVGFGQGEPGQNNNMLQLPIIRLLYSGPPMVAMFFVISGYALSLKPLKQARAQQWDALLNTLTSSTFRRGMRLFLPTTASTFLVVVMLRLEWYEGTREFASNKDFMRNVLEKHPKRFETLELQLHHWAWKVFSFVHVWGWENFGGSTPYDVHLWTIPVEFRSSLVLFLTLLGLARTKVWMRLTLLVGVMWFTIRGDRWEMVLFLAGMFLAELDLIRGPLTPSSPGATEATATLAPQSEKEIEAPPRVPKIVSHLMRYIWVALGILGLYFMSQPDSSFDSTPGWMWLSTFIPKWYTQRYRFYQCLGSVIFVWATNNSQILQRPFNHPFAQYLGKISYALYLVHGPVIHVVGYRVEEWCWSVTGRDTPMKYNLGFFLSTLVIVPVTVWIADLFWRGVDTPCVRFARWFEKRCCVLDT</sequence>
<dbReference type="InterPro" id="IPR050879">
    <property type="entry name" value="Acyltransferase_3"/>
</dbReference>
<feature type="transmembrane region" description="Helical" evidence="2">
    <location>
        <begin position="472"/>
        <end position="491"/>
    </location>
</feature>
<feature type="transmembrane region" description="Helical" evidence="2">
    <location>
        <begin position="511"/>
        <end position="530"/>
    </location>
</feature>
<reference evidence="4" key="1">
    <citation type="journal article" date="2020" name="Stud. Mycol.">
        <title>101 Dothideomycetes genomes: a test case for predicting lifestyles and emergence of pathogens.</title>
        <authorList>
            <person name="Haridas S."/>
            <person name="Albert R."/>
            <person name="Binder M."/>
            <person name="Bloem J."/>
            <person name="Labutti K."/>
            <person name="Salamov A."/>
            <person name="Andreopoulos B."/>
            <person name="Baker S."/>
            <person name="Barry K."/>
            <person name="Bills G."/>
            <person name="Bluhm B."/>
            <person name="Cannon C."/>
            <person name="Castanera R."/>
            <person name="Culley D."/>
            <person name="Daum C."/>
            <person name="Ezra D."/>
            <person name="Gonzalez J."/>
            <person name="Henrissat B."/>
            <person name="Kuo A."/>
            <person name="Liang C."/>
            <person name="Lipzen A."/>
            <person name="Lutzoni F."/>
            <person name="Magnuson J."/>
            <person name="Mondo S."/>
            <person name="Nolan M."/>
            <person name="Ohm R."/>
            <person name="Pangilinan J."/>
            <person name="Park H.-J."/>
            <person name="Ramirez L."/>
            <person name="Alfaro M."/>
            <person name="Sun H."/>
            <person name="Tritt A."/>
            <person name="Yoshinaga Y."/>
            <person name="Zwiers L.-H."/>
            <person name="Turgeon B."/>
            <person name="Goodwin S."/>
            <person name="Spatafora J."/>
            <person name="Crous P."/>
            <person name="Grigoriev I."/>
        </authorList>
    </citation>
    <scope>NUCLEOTIDE SEQUENCE</scope>
    <source>
        <strain evidence="4">CBS 133067</strain>
    </source>
</reference>